<proteinExistence type="predicted"/>
<sequence>MPPRKVKRLSIDEISIITLDDHASIDSGEAANQPFFGKSQQPLPSHTSSITWKSNAVKEKEEYERVKQRVRHLAPEQFRVNAKPGRGPSQIFPRNAGEWVAHKKEILTMAEAEKQKNCDLLKAQILAQEKMPKHQRKLKSVFGKDGKVFEDGLSPVLGLPTVWSAEYLDEPAHWPSAGELQWNGDSRECVLAKTKCGRFLPPPRVSAAEPSAPFQEQPFLRQLPFDQTGPIFSTGPRPDEIHSNNAMMNDDPDFEVAGQFYLGSELMSELGEWEPIFVPDWQQEQRAMSEELAIQGDYMEQGAGPTIGYGGYSDLNVGDWYEGNVQDLAWEDYPVWW</sequence>
<dbReference type="STRING" id="1182542.W9X9V7"/>
<evidence type="ECO:0000256" key="1">
    <source>
        <dbReference type="SAM" id="MobiDB-lite"/>
    </source>
</evidence>
<name>W9X9V7_9EURO</name>
<dbReference type="OrthoDB" id="5305306at2759"/>
<dbReference type="EMBL" id="AMGY01000011">
    <property type="protein sequence ID" value="EXJ76998.1"/>
    <property type="molecule type" value="Genomic_DNA"/>
</dbReference>
<comment type="caution">
    <text evidence="2">The sequence shown here is derived from an EMBL/GenBank/DDBJ whole genome shotgun (WGS) entry which is preliminary data.</text>
</comment>
<accession>W9X9V7</accession>
<dbReference type="eggNOG" id="ENOG502RNR9">
    <property type="taxonomic scope" value="Eukaryota"/>
</dbReference>
<dbReference type="HOGENOM" id="CLU_068087_0_0_1"/>
<dbReference type="AlphaFoldDB" id="W9X9V7"/>
<organism evidence="2 3">
    <name type="scientific">Capronia epimyces CBS 606.96</name>
    <dbReference type="NCBI Taxonomy" id="1182542"/>
    <lineage>
        <taxon>Eukaryota</taxon>
        <taxon>Fungi</taxon>
        <taxon>Dikarya</taxon>
        <taxon>Ascomycota</taxon>
        <taxon>Pezizomycotina</taxon>
        <taxon>Eurotiomycetes</taxon>
        <taxon>Chaetothyriomycetidae</taxon>
        <taxon>Chaetothyriales</taxon>
        <taxon>Herpotrichiellaceae</taxon>
        <taxon>Capronia</taxon>
    </lineage>
</organism>
<protein>
    <submittedName>
        <fullName evidence="2">Uncharacterized protein</fullName>
    </submittedName>
</protein>
<dbReference type="RefSeq" id="XP_007738436.1">
    <property type="nucleotide sequence ID" value="XM_007740246.1"/>
</dbReference>
<evidence type="ECO:0000313" key="2">
    <source>
        <dbReference type="EMBL" id="EXJ76998.1"/>
    </source>
</evidence>
<gene>
    <name evidence="2" type="ORF">A1O3_10155</name>
</gene>
<keyword evidence="3" id="KW-1185">Reference proteome</keyword>
<feature type="region of interest" description="Disordered" evidence="1">
    <location>
        <begin position="25"/>
        <end position="48"/>
    </location>
</feature>
<evidence type="ECO:0000313" key="3">
    <source>
        <dbReference type="Proteomes" id="UP000019478"/>
    </source>
</evidence>
<dbReference type="Proteomes" id="UP000019478">
    <property type="component" value="Unassembled WGS sequence"/>
</dbReference>
<reference evidence="2 3" key="1">
    <citation type="submission" date="2013-03" db="EMBL/GenBank/DDBJ databases">
        <title>The Genome Sequence of Capronia epimyces CBS 606.96.</title>
        <authorList>
            <consortium name="The Broad Institute Genomics Platform"/>
            <person name="Cuomo C."/>
            <person name="de Hoog S."/>
            <person name="Gorbushina A."/>
            <person name="Walker B."/>
            <person name="Young S.K."/>
            <person name="Zeng Q."/>
            <person name="Gargeya S."/>
            <person name="Fitzgerald M."/>
            <person name="Haas B."/>
            <person name="Abouelleil A."/>
            <person name="Allen A.W."/>
            <person name="Alvarado L."/>
            <person name="Arachchi H.M."/>
            <person name="Berlin A.M."/>
            <person name="Chapman S.B."/>
            <person name="Gainer-Dewar J."/>
            <person name="Goldberg J."/>
            <person name="Griggs A."/>
            <person name="Gujja S."/>
            <person name="Hansen M."/>
            <person name="Howarth C."/>
            <person name="Imamovic A."/>
            <person name="Ireland A."/>
            <person name="Larimer J."/>
            <person name="McCowan C."/>
            <person name="Murphy C."/>
            <person name="Pearson M."/>
            <person name="Poon T.W."/>
            <person name="Priest M."/>
            <person name="Roberts A."/>
            <person name="Saif S."/>
            <person name="Shea T."/>
            <person name="Sisk P."/>
            <person name="Sykes S."/>
            <person name="Wortman J."/>
            <person name="Nusbaum C."/>
            <person name="Birren B."/>
        </authorList>
    </citation>
    <scope>NUCLEOTIDE SEQUENCE [LARGE SCALE GENOMIC DNA]</scope>
    <source>
        <strain evidence="2 3">CBS 606.96</strain>
    </source>
</reference>
<feature type="compositionally biased region" description="Polar residues" evidence="1">
    <location>
        <begin position="38"/>
        <end position="48"/>
    </location>
</feature>
<dbReference type="GeneID" id="19174236"/>